<organism evidence="1">
    <name type="scientific">marine metagenome</name>
    <dbReference type="NCBI Taxonomy" id="408172"/>
    <lineage>
        <taxon>unclassified sequences</taxon>
        <taxon>metagenomes</taxon>
        <taxon>ecological metagenomes</taxon>
    </lineage>
</organism>
<dbReference type="EMBL" id="UINC01019714">
    <property type="protein sequence ID" value="SVA83479.1"/>
    <property type="molecule type" value="Genomic_DNA"/>
</dbReference>
<reference evidence="1" key="1">
    <citation type="submission" date="2018-05" db="EMBL/GenBank/DDBJ databases">
        <authorList>
            <person name="Lanie J.A."/>
            <person name="Ng W.-L."/>
            <person name="Kazmierczak K.M."/>
            <person name="Andrzejewski T.M."/>
            <person name="Davidsen T.M."/>
            <person name="Wayne K.J."/>
            <person name="Tettelin H."/>
            <person name="Glass J.I."/>
            <person name="Rusch D."/>
            <person name="Podicherti R."/>
            <person name="Tsui H.-C.T."/>
            <person name="Winkler M.E."/>
        </authorList>
    </citation>
    <scope>NUCLEOTIDE SEQUENCE</scope>
</reference>
<evidence type="ECO:0000313" key="1">
    <source>
        <dbReference type="EMBL" id="SVA83479.1"/>
    </source>
</evidence>
<proteinExistence type="predicted"/>
<sequence>MLLFSYSKVFSQEIVNFNSPWEVQTHLKHLNDNKMFSDLEIFLKNNYSDSSLNLETRLYMTDDLANLYATKLINFKKADEFNKQAQDLYSSLIGSDLKTLPFSNYFNENRLTPDLFYSSPDALKKDKKNEDANTSSSWSDPIFISLESRVLAERKDLVTELPQEMIEFVRREDLLATGDRIQRRKLLLQKNLGVQSIAAQNTSLKNTNLLKNIETEDQANTLSEKKKNYLLAKYHWSSVSPGSHPDQYLPVIQFGEKAISQLEETNMEGLVLLCQLHHWVGMSNLKTGQTESGIAHLNKFDQAIEKLDQMALQEHQDQKTFINDTETKIKAELREDQLSDQKWLDFWKGTKNFGSKLLEGVGQVAIIGAMGVVAYADGYNAAYGGQRMSPQDWKNFTDL</sequence>
<accession>A0A381Z2S5</accession>
<dbReference type="AlphaFoldDB" id="A0A381Z2S5"/>
<protein>
    <submittedName>
        <fullName evidence="1">Uncharacterized protein</fullName>
    </submittedName>
</protein>
<gene>
    <name evidence="1" type="ORF">METZ01_LOCUS136333</name>
</gene>
<feature type="non-terminal residue" evidence="1">
    <location>
        <position position="399"/>
    </location>
</feature>
<name>A0A381Z2S5_9ZZZZ</name>